<evidence type="ECO:0000256" key="1">
    <source>
        <dbReference type="ARBA" id="ARBA00004123"/>
    </source>
</evidence>
<dbReference type="GO" id="GO:0031298">
    <property type="term" value="C:replication fork protection complex"/>
    <property type="evidence" value="ECO:0007669"/>
    <property type="project" value="TreeGrafter"/>
</dbReference>
<dbReference type="AlphaFoldDB" id="A0A7T8KIY9"/>
<dbReference type="OrthoDB" id="310853at2759"/>
<dbReference type="GO" id="GO:0006281">
    <property type="term" value="P:DNA repair"/>
    <property type="evidence" value="ECO:0007669"/>
    <property type="project" value="TreeGrafter"/>
</dbReference>
<dbReference type="InterPro" id="IPR044998">
    <property type="entry name" value="Timeless"/>
</dbReference>
<keyword evidence="4" id="KW-0175">Coiled coil</keyword>
<comment type="subcellular location">
    <subcellularLocation>
        <location evidence="1">Nucleus</location>
    </subcellularLocation>
</comment>
<dbReference type="PANTHER" id="PTHR22940">
    <property type="entry name" value="TIMEOUT/TIMELESS-2"/>
    <property type="match status" value="1"/>
</dbReference>
<dbReference type="Pfam" id="PF04821">
    <property type="entry name" value="TIMELESS"/>
    <property type="match status" value="1"/>
</dbReference>
<evidence type="ECO:0000256" key="5">
    <source>
        <dbReference type="SAM" id="MobiDB-lite"/>
    </source>
</evidence>
<name>A0A7T8KIY9_CALRO</name>
<keyword evidence="8" id="KW-1185">Reference proteome</keyword>
<dbReference type="EMBL" id="CP045890">
    <property type="protein sequence ID" value="QQP56772.1"/>
    <property type="molecule type" value="Genomic_DNA"/>
</dbReference>
<feature type="compositionally biased region" description="Acidic residues" evidence="5">
    <location>
        <begin position="566"/>
        <end position="586"/>
    </location>
</feature>
<feature type="non-terminal residue" evidence="7">
    <location>
        <position position="1"/>
    </location>
</feature>
<evidence type="ECO:0000256" key="2">
    <source>
        <dbReference type="ARBA" id="ARBA00023242"/>
    </source>
</evidence>
<dbReference type="GO" id="GO:0043111">
    <property type="term" value="P:replication fork arrest"/>
    <property type="evidence" value="ECO:0007669"/>
    <property type="project" value="TreeGrafter"/>
</dbReference>
<evidence type="ECO:0000259" key="6">
    <source>
        <dbReference type="Pfam" id="PF04821"/>
    </source>
</evidence>
<dbReference type="InterPro" id="IPR006906">
    <property type="entry name" value="Timeless_N"/>
</dbReference>
<feature type="domain" description="Timeless N-terminal" evidence="6">
    <location>
        <begin position="3"/>
        <end position="167"/>
    </location>
</feature>
<protein>
    <submittedName>
        <fullName evidence="7">Protein timeless -like protein</fullName>
    </submittedName>
</protein>
<dbReference type="Proteomes" id="UP000595437">
    <property type="component" value="Chromosome 1"/>
</dbReference>
<feature type="coiled-coil region" evidence="4">
    <location>
        <begin position="125"/>
        <end position="152"/>
    </location>
</feature>
<feature type="compositionally biased region" description="Basic residues" evidence="5">
    <location>
        <begin position="420"/>
        <end position="431"/>
    </location>
</feature>
<sequence>KQTRNFYLELGHYRTLYKESLRDLEFWSVMGKKLIELLRIQDRSEDQDLLFERILILIRNILQIPDRNAYVHDEILWALHKAGVSDLLLFIASSDDQITYCLHVLEIISLMFKNQDAESICKASLEGKSEKLENAEALVEATKKEMIAKRSRNRPTRHSRFGGTYVINNVPSISGGNMIYHKAVQKSKDLTFDEEKRSKKKSLKFIGQISKGSGSSSSGSSMPVKVFLKEFSIEFLNTAYNVLMQTVRDLLNREKTQQNDDSYYLWALRFFMKFNRLNKFRPELVSETLNRGIFHYAHTRIDHYKEHMDHEKKNAPKFKIWAKRLHLGLISYQELLFNLVAMQNSSDGAVKRSGEVLTHSIFYESEYRELCLGLLFIYSPERMSLGYLKDLVETTHIYIKIIENMCKSKKLIIQSTKKKKKATKSAGKRNSKSVGEANPQSSGIFSIPRRIELWSDLSSEVAQLLIGSSEDILTKDLPVLYDPLSEDSMDTQRKKAICIIQKMLLDKNVRASIGVLRSARDIWPENDIFGDSDIDPEDEAIILKDILLTEIEGGLMDTAVNVVPEGDLEEGEEEGNEEEEEEEETGEIVQTSESELNFKDFMRDFVNKRVCVPYSVMFANFKSNSAYTNHCVLKMFHRIAFDHKLAAMLFHISIFDTFRHVFKEYDESLACQKENSGLGGNKTLKEMARFAKYVFREFTVAAAGNPKIFIELCFWKNVKEAIEVVEGYGTQGGGTEKAKASYWSEEDEETLIRVFQQTMAMENKPDDILDSITMFFHESAKSRRQVARKLKGLGLIQ</sequence>
<feature type="region of interest" description="Disordered" evidence="5">
    <location>
        <begin position="565"/>
        <end position="591"/>
    </location>
</feature>
<organism evidence="7 8">
    <name type="scientific">Caligus rogercresseyi</name>
    <name type="common">Sea louse</name>
    <dbReference type="NCBI Taxonomy" id="217165"/>
    <lineage>
        <taxon>Eukaryota</taxon>
        <taxon>Metazoa</taxon>
        <taxon>Ecdysozoa</taxon>
        <taxon>Arthropoda</taxon>
        <taxon>Crustacea</taxon>
        <taxon>Multicrustacea</taxon>
        <taxon>Hexanauplia</taxon>
        <taxon>Copepoda</taxon>
        <taxon>Siphonostomatoida</taxon>
        <taxon>Caligidae</taxon>
        <taxon>Caligus</taxon>
    </lineage>
</organism>
<proteinExistence type="predicted"/>
<dbReference type="PANTHER" id="PTHR22940:SF4">
    <property type="entry name" value="PROTEIN TIMELESS HOMOLOG"/>
    <property type="match status" value="1"/>
</dbReference>
<dbReference type="Pfam" id="PF26019">
    <property type="entry name" value="HTH_TIMELESS"/>
    <property type="match status" value="1"/>
</dbReference>
<evidence type="ECO:0000313" key="8">
    <source>
        <dbReference type="Proteomes" id="UP000595437"/>
    </source>
</evidence>
<evidence type="ECO:0000256" key="3">
    <source>
        <dbReference type="ARBA" id="ARBA00023306"/>
    </source>
</evidence>
<feature type="region of interest" description="Disordered" evidence="5">
    <location>
        <begin position="420"/>
        <end position="440"/>
    </location>
</feature>
<dbReference type="GO" id="GO:0000076">
    <property type="term" value="P:DNA replication checkpoint signaling"/>
    <property type="evidence" value="ECO:0007669"/>
    <property type="project" value="TreeGrafter"/>
</dbReference>
<evidence type="ECO:0000313" key="7">
    <source>
        <dbReference type="EMBL" id="QQP56772.1"/>
    </source>
</evidence>
<feature type="non-terminal residue" evidence="7">
    <location>
        <position position="797"/>
    </location>
</feature>
<accession>A0A7T8KIY9</accession>
<dbReference type="GO" id="GO:0003677">
    <property type="term" value="F:DNA binding"/>
    <property type="evidence" value="ECO:0007669"/>
    <property type="project" value="TreeGrafter"/>
</dbReference>
<reference evidence="8" key="1">
    <citation type="submission" date="2021-01" db="EMBL/GenBank/DDBJ databases">
        <title>Caligus Genome Assembly.</title>
        <authorList>
            <person name="Gallardo-Escarate C."/>
        </authorList>
    </citation>
    <scope>NUCLEOTIDE SEQUENCE [LARGE SCALE GENOMIC DNA]</scope>
</reference>
<evidence type="ECO:0000256" key="4">
    <source>
        <dbReference type="SAM" id="Coils"/>
    </source>
</evidence>
<gene>
    <name evidence="7" type="ORF">FKW44_001542</name>
</gene>
<keyword evidence="2" id="KW-0539">Nucleus</keyword>
<keyword evidence="3" id="KW-0131">Cell cycle</keyword>